<dbReference type="PANTHER" id="PTHR34295:SF1">
    <property type="entry name" value="BIOTIN TRANSPORTER BIOY"/>
    <property type="match status" value="1"/>
</dbReference>
<feature type="transmembrane region" description="Helical" evidence="3">
    <location>
        <begin position="22"/>
        <end position="44"/>
    </location>
</feature>
<reference evidence="4 5" key="1">
    <citation type="submission" date="2022-03" db="EMBL/GenBank/DDBJ databases">
        <title>Isotopic signatures of nitrous oxide derived from detoxification processes.</title>
        <authorList>
            <person name="Behrendt U."/>
            <person name="Buchen C."/>
            <person name="Well R."/>
            <person name="Ulrich A."/>
            <person name="Rohe L."/>
            <person name="Kolb S."/>
            <person name="Schloter M."/>
            <person name="Horn M.A."/>
            <person name="Augustin J."/>
        </authorList>
    </citation>
    <scope>NUCLEOTIDE SEQUENCE [LARGE SCALE GENOMIC DNA]</scope>
    <source>
        <strain evidence="4 5">S4-C24</strain>
    </source>
</reference>
<dbReference type="InterPro" id="IPR003784">
    <property type="entry name" value="BioY"/>
</dbReference>
<organism evidence="4 5">
    <name type="scientific">Arthrobacter sulfonylureivorans</name>
    <dbReference type="NCBI Taxonomy" id="2486855"/>
    <lineage>
        <taxon>Bacteria</taxon>
        <taxon>Bacillati</taxon>
        <taxon>Actinomycetota</taxon>
        <taxon>Actinomycetes</taxon>
        <taxon>Micrococcales</taxon>
        <taxon>Micrococcaceae</taxon>
        <taxon>Arthrobacter</taxon>
    </lineage>
</organism>
<evidence type="ECO:0000313" key="5">
    <source>
        <dbReference type="Proteomes" id="UP000829069"/>
    </source>
</evidence>
<keyword evidence="3" id="KW-1133">Transmembrane helix</keyword>
<dbReference type="PIRSF" id="PIRSF016661">
    <property type="entry name" value="BioY"/>
    <property type="match status" value="1"/>
</dbReference>
<dbReference type="Proteomes" id="UP000829069">
    <property type="component" value="Chromosome"/>
</dbReference>
<feature type="transmembrane region" description="Helical" evidence="3">
    <location>
        <begin position="128"/>
        <end position="152"/>
    </location>
</feature>
<accession>A0ABY3WD39</accession>
<evidence type="ECO:0000313" key="4">
    <source>
        <dbReference type="EMBL" id="UNK45634.1"/>
    </source>
</evidence>
<keyword evidence="2" id="KW-1003">Cell membrane</keyword>
<gene>
    <name evidence="4" type="ORF">MNQ99_17220</name>
</gene>
<feature type="transmembrane region" description="Helical" evidence="3">
    <location>
        <begin position="56"/>
        <end position="78"/>
    </location>
</feature>
<keyword evidence="3" id="KW-0812">Transmembrane</keyword>
<dbReference type="Pfam" id="PF02632">
    <property type="entry name" value="BioY"/>
    <property type="match status" value="1"/>
</dbReference>
<dbReference type="PANTHER" id="PTHR34295">
    <property type="entry name" value="BIOTIN TRANSPORTER BIOY"/>
    <property type="match status" value="1"/>
</dbReference>
<evidence type="ECO:0000256" key="3">
    <source>
        <dbReference type="SAM" id="Phobius"/>
    </source>
</evidence>
<evidence type="ECO:0000256" key="1">
    <source>
        <dbReference type="ARBA" id="ARBA00010692"/>
    </source>
</evidence>
<protein>
    <recommendedName>
        <fullName evidence="2">Biotin transporter</fullName>
    </recommendedName>
</protein>
<keyword evidence="5" id="KW-1185">Reference proteome</keyword>
<comment type="subcellular location">
    <subcellularLocation>
        <location evidence="2">Cell membrane</location>
        <topology evidence="2">Multi-pass membrane protein</topology>
    </subcellularLocation>
</comment>
<keyword evidence="2 3" id="KW-0472">Membrane</keyword>
<keyword evidence="2" id="KW-0813">Transport</keyword>
<dbReference type="RefSeq" id="WP_241913825.1">
    <property type="nucleotide sequence ID" value="NZ_CP093326.1"/>
</dbReference>
<evidence type="ECO:0000256" key="2">
    <source>
        <dbReference type="PIRNR" id="PIRNR016661"/>
    </source>
</evidence>
<comment type="similarity">
    <text evidence="1 2">Belongs to the BioY family.</text>
</comment>
<sequence length="196" mass="20030">MTSATLTARPRVLADAFVSSSAITNTALVVGGTALTAVLAQVSIPIWPVPITGQTLAVLLVGSTLGPVRGALSMVLYWTAGVAGAPIFSEASSGLSTAMGPSGGYIVGFIAAAYLVGKLSQRSWDRKFVGAALAFLAGTIVTFAIGMVWLAVSLGASLQQTLEWGLYPFIIGGIIKAGIAAAVIPTLWRIAPKLQK</sequence>
<dbReference type="Gene3D" id="1.10.1760.20">
    <property type="match status" value="1"/>
</dbReference>
<proteinExistence type="inferred from homology"/>
<name>A0ABY3WD39_9MICC</name>
<feature type="transmembrane region" description="Helical" evidence="3">
    <location>
        <begin position="98"/>
        <end position="116"/>
    </location>
</feature>
<dbReference type="EMBL" id="CP093326">
    <property type="protein sequence ID" value="UNK45634.1"/>
    <property type="molecule type" value="Genomic_DNA"/>
</dbReference>
<feature type="transmembrane region" description="Helical" evidence="3">
    <location>
        <begin position="164"/>
        <end position="188"/>
    </location>
</feature>